<dbReference type="PANTHER" id="PTHR22966:SF61">
    <property type="entry name" value="2-AMINOETHANETHIOL DIOXYGENASE"/>
    <property type="match status" value="1"/>
</dbReference>
<dbReference type="PANTHER" id="PTHR22966">
    <property type="entry name" value="2-AMINOETHANETHIOL DIOXYGENASE"/>
    <property type="match status" value="1"/>
</dbReference>
<organism evidence="4 5">
    <name type="scientific">Ceratitis capitata</name>
    <name type="common">Mediterranean fruit fly</name>
    <name type="synonym">Tephritis capitata</name>
    <dbReference type="NCBI Taxonomy" id="7213"/>
    <lineage>
        <taxon>Eukaryota</taxon>
        <taxon>Metazoa</taxon>
        <taxon>Ecdysozoa</taxon>
        <taxon>Arthropoda</taxon>
        <taxon>Hexapoda</taxon>
        <taxon>Insecta</taxon>
        <taxon>Pterygota</taxon>
        <taxon>Neoptera</taxon>
        <taxon>Endopterygota</taxon>
        <taxon>Diptera</taxon>
        <taxon>Brachycera</taxon>
        <taxon>Muscomorpha</taxon>
        <taxon>Tephritoidea</taxon>
        <taxon>Tephritidae</taxon>
        <taxon>Ceratitis</taxon>
        <taxon>Ceratitis</taxon>
    </lineage>
</organism>
<evidence type="ECO:0000313" key="4">
    <source>
        <dbReference type="EMBL" id="CAD7004599.1"/>
    </source>
</evidence>
<protein>
    <submittedName>
        <fullName evidence="4">(Mediterranean fruit fly) hypothetical protein</fullName>
    </submittedName>
</protein>
<dbReference type="SUPFAM" id="SSF51182">
    <property type="entry name" value="RmlC-like cupins"/>
    <property type="match status" value="1"/>
</dbReference>
<accession>A0A811UZE2</accession>
<evidence type="ECO:0000256" key="1">
    <source>
        <dbReference type="ARBA" id="ARBA00022723"/>
    </source>
</evidence>
<keyword evidence="5" id="KW-1185">Reference proteome</keyword>
<reference evidence="4" key="1">
    <citation type="submission" date="2020-11" db="EMBL/GenBank/DDBJ databases">
        <authorList>
            <person name="Whitehead M."/>
        </authorList>
    </citation>
    <scope>NUCLEOTIDE SEQUENCE</scope>
    <source>
        <strain evidence="4">EGII</strain>
    </source>
</reference>
<dbReference type="Pfam" id="PF07847">
    <property type="entry name" value="PCO_ADO"/>
    <property type="match status" value="1"/>
</dbReference>
<dbReference type="InterPro" id="IPR011051">
    <property type="entry name" value="RmlC_Cupin_sf"/>
</dbReference>
<dbReference type="Proteomes" id="UP000606786">
    <property type="component" value="Unassembled WGS sequence"/>
</dbReference>
<dbReference type="CDD" id="cd20289">
    <property type="entry name" value="cupin_ADO"/>
    <property type="match status" value="1"/>
</dbReference>
<dbReference type="OrthoDB" id="271433at2759"/>
<dbReference type="InterPro" id="IPR014710">
    <property type="entry name" value="RmlC-like_jellyroll"/>
</dbReference>
<dbReference type="GO" id="GO:0046872">
    <property type="term" value="F:metal ion binding"/>
    <property type="evidence" value="ECO:0007669"/>
    <property type="project" value="UniProtKB-KW"/>
</dbReference>
<comment type="caution">
    <text evidence="4">The sequence shown here is derived from an EMBL/GenBank/DDBJ whole genome shotgun (WGS) entry which is preliminary data.</text>
</comment>
<evidence type="ECO:0000256" key="2">
    <source>
        <dbReference type="ARBA" id="ARBA00023002"/>
    </source>
</evidence>
<dbReference type="GO" id="GO:0016702">
    <property type="term" value="F:oxidoreductase activity, acting on single donors with incorporation of molecular oxygen, incorporation of two atoms of oxygen"/>
    <property type="evidence" value="ECO:0007669"/>
    <property type="project" value="InterPro"/>
</dbReference>
<dbReference type="Gene3D" id="2.60.120.10">
    <property type="entry name" value="Jelly Rolls"/>
    <property type="match status" value="1"/>
</dbReference>
<dbReference type="InterPro" id="IPR012864">
    <property type="entry name" value="PCO/ADO"/>
</dbReference>
<keyword evidence="1" id="KW-0479">Metal-binding</keyword>
<gene>
    <name evidence="4" type="ORF">CCAP1982_LOCUS12994</name>
</gene>
<proteinExistence type="predicted"/>
<keyword evidence="3" id="KW-0408">Iron</keyword>
<name>A0A811UZE2_CERCA</name>
<dbReference type="EMBL" id="CAJHJT010000034">
    <property type="protein sequence ID" value="CAD7004599.1"/>
    <property type="molecule type" value="Genomic_DNA"/>
</dbReference>
<evidence type="ECO:0000256" key="3">
    <source>
        <dbReference type="ARBA" id="ARBA00023004"/>
    </source>
</evidence>
<evidence type="ECO:0000313" key="5">
    <source>
        <dbReference type="Proteomes" id="UP000606786"/>
    </source>
</evidence>
<dbReference type="AlphaFoldDB" id="A0A811UZE2"/>
<keyword evidence="2" id="KW-0560">Oxidoreductase</keyword>
<sequence>MSSLFVSVLRQAIKTFDRANSAAFNVNFAKLKQLTEQLTFRDIHLQPQQFETVFKRSGRAPCTFVHIFENDFLSMSVFVLREGYTMPLHDHPCMYGVLRGIFGKLRIQSYTKAQLEPNEPPYDGIALEVYAHENEPKIVDSGTECATLTPIERNYHEITAVGGVAAFFDILSPPYDADIPKYGSRQCSFYRVLGKQPSTGININSELVEEQAENAPLTYLQWIPAPLNYHCDILDTPEEVLQSTAPFLEDENNLF</sequence>
<dbReference type="GO" id="GO:0005739">
    <property type="term" value="C:mitochondrion"/>
    <property type="evidence" value="ECO:0007669"/>
    <property type="project" value="TreeGrafter"/>
</dbReference>